<protein>
    <submittedName>
        <fullName evidence="1">Uncharacterized protein</fullName>
    </submittedName>
</protein>
<name>A0ABU5LDS1_9GAMM</name>
<proteinExistence type="predicted"/>
<accession>A0ABU5LDS1</accession>
<dbReference type="EMBL" id="JAOBTT010000001">
    <property type="protein sequence ID" value="MDZ7278101.1"/>
    <property type="molecule type" value="Genomic_DNA"/>
</dbReference>
<sequence length="267" mass="30379">MPTFVICHQDLPCFPLPDDARIVWLSAEAPPASPHKIYKGYDFFQDGQALHKRISGALGPLAIRRILESETSSDDTVTVWQYRKFVTTQEFGTPSRNYGGINTLSIDEAKTLSIAPKPYHDQNFIIALPSKIHSTYMQYGGVHNIVDLLKYTQLAVELNVLSLQESYEFLNFPSLIIGGMELGTYPREWWQACFEYIEMVTLEFEKRFDAFDSEDPYQKRAVAFCQERLGSYFLQKNLMLNTGNSIPASLFGFVHSVSESGNYQRGT</sequence>
<keyword evidence="2" id="KW-1185">Reference proteome</keyword>
<comment type="caution">
    <text evidence="1">The sequence shown here is derived from an EMBL/GenBank/DDBJ whole genome shotgun (WGS) entry which is preliminary data.</text>
</comment>
<organism evidence="1 2">
    <name type="scientific">Pantoea eucrina</name>
    <dbReference type="NCBI Taxonomy" id="472693"/>
    <lineage>
        <taxon>Bacteria</taxon>
        <taxon>Pseudomonadati</taxon>
        <taxon>Pseudomonadota</taxon>
        <taxon>Gammaproteobacteria</taxon>
        <taxon>Enterobacterales</taxon>
        <taxon>Erwiniaceae</taxon>
        <taxon>Pantoea</taxon>
    </lineage>
</organism>
<evidence type="ECO:0000313" key="1">
    <source>
        <dbReference type="EMBL" id="MDZ7278101.1"/>
    </source>
</evidence>
<dbReference type="RefSeq" id="WP_322542118.1">
    <property type="nucleotide sequence ID" value="NZ_JAOBTT010000001.1"/>
</dbReference>
<dbReference type="Proteomes" id="UP001288620">
    <property type="component" value="Unassembled WGS sequence"/>
</dbReference>
<reference evidence="2" key="1">
    <citation type="submission" date="2023-07" db="EMBL/GenBank/DDBJ databases">
        <title>Structural and functional analysis of rice phyllospheric bacteria for their antimicrobial properties and defense elicitation against blast disease.</title>
        <authorList>
            <person name="Sahu K.P."/>
            <person name="Asharani P."/>
            <person name="Kumar M."/>
            <person name="Reddy B."/>
            <person name="Kumar A."/>
        </authorList>
    </citation>
    <scope>NUCLEOTIDE SEQUENCE [LARGE SCALE GENOMIC DNA]</scope>
    <source>
        <strain evidence="2">OsEp_Plm_30P10</strain>
    </source>
</reference>
<gene>
    <name evidence="1" type="ORF">N4G40_07410</name>
</gene>
<evidence type="ECO:0000313" key="2">
    <source>
        <dbReference type="Proteomes" id="UP001288620"/>
    </source>
</evidence>